<dbReference type="PANTHER" id="PTHR30349:SF41">
    <property type="entry name" value="INTEGRASE_RECOMBINASE PROTEIN MJ0367-RELATED"/>
    <property type="match status" value="1"/>
</dbReference>
<dbReference type="InterPro" id="IPR013762">
    <property type="entry name" value="Integrase-like_cat_sf"/>
</dbReference>
<dbReference type="CDD" id="cd01189">
    <property type="entry name" value="INT_ICEBs1_C_like"/>
    <property type="match status" value="1"/>
</dbReference>
<evidence type="ECO:0000256" key="1">
    <source>
        <dbReference type="ARBA" id="ARBA00008857"/>
    </source>
</evidence>
<evidence type="ECO:0000313" key="8">
    <source>
        <dbReference type="EMBL" id="ORC22078.1"/>
    </source>
</evidence>
<dbReference type="InterPro" id="IPR010998">
    <property type="entry name" value="Integrase_recombinase_N"/>
</dbReference>
<keyword evidence="4" id="KW-0233">DNA recombination</keyword>
<dbReference type="RefSeq" id="WP_083091130.1">
    <property type="nucleotide sequence ID" value="NZ_LXWF01000011.1"/>
</dbReference>
<evidence type="ECO:0000313" key="9">
    <source>
        <dbReference type="Proteomes" id="UP000192359"/>
    </source>
</evidence>
<keyword evidence="9" id="KW-1185">Reference proteome</keyword>
<keyword evidence="3 5" id="KW-0238">DNA-binding</keyword>
<evidence type="ECO:0000256" key="5">
    <source>
        <dbReference type="PROSITE-ProRule" id="PRU01248"/>
    </source>
</evidence>
<dbReference type="Pfam" id="PF00589">
    <property type="entry name" value="Phage_integrase"/>
    <property type="match status" value="1"/>
</dbReference>
<evidence type="ECO:0008006" key="10">
    <source>
        <dbReference type="Google" id="ProtNLM"/>
    </source>
</evidence>
<dbReference type="InterPro" id="IPR002104">
    <property type="entry name" value="Integrase_catalytic"/>
</dbReference>
<evidence type="ECO:0000256" key="2">
    <source>
        <dbReference type="ARBA" id="ARBA00022908"/>
    </source>
</evidence>
<dbReference type="InterPro" id="IPR044068">
    <property type="entry name" value="CB"/>
</dbReference>
<dbReference type="Proteomes" id="UP000192359">
    <property type="component" value="Unassembled WGS sequence"/>
</dbReference>
<dbReference type="PANTHER" id="PTHR30349">
    <property type="entry name" value="PHAGE INTEGRASE-RELATED"/>
    <property type="match status" value="1"/>
</dbReference>
<reference evidence="8 9" key="1">
    <citation type="submission" date="2016-05" db="EMBL/GenBank/DDBJ databases">
        <title>Draft genome sequence of a porcine commensal Rothia nasimurium.</title>
        <authorList>
            <person name="Gaiser R.A."/>
            <person name="Van Baarlen P."/>
            <person name="Wells J.M."/>
        </authorList>
    </citation>
    <scope>NUCLEOTIDE SEQUENCE [LARGE SCALE GENOMIC DNA]</scope>
    <source>
        <strain evidence="8 9">PT-32</strain>
    </source>
</reference>
<protein>
    <recommendedName>
        <fullName evidence="10">Site-specific integrase</fullName>
    </recommendedName>
</protein>
<feature type="domain" description="Core-binding (CB)" evidence="7">
    <location>
        <begin position="70"/>
        <end position="154"/>
    </location>
</feature>
<dbReference type="EMBL" id="LXWF01000011">
    <property type="protein sequence ID" value="ORC22078.1"/>
    <property type="molecule type" value="Genomic_DNA"/>
</dbReference>
<dbReference type="Gene3D" id="1.10.443.10">
    <property type="entry name" value="Intergrase catalytic core"/>
    <property type="match status" value="1"/>
</dbReference>
<sequence length="415" mass="47493">MATRRSNGEGSAPYKRPDGRWQIKIRTTQTTTGEPHRKTIYGKTRAEAVAKAKEYIRTLESGVKADTTRTTLREWSEHWLDTIAAKRAREQTLKSYRGYMERWAYPTNTANMPLTKIKPLHIEAIYQRMREHDLSENTVNHMHKVLSICFKAAVDRDLLAKSPMDRVPLPQFDVYEPKIATPAQANTMVKELRNDEENGLAFTVALALGPRQGERLALCWDDVDLVNGKLRIRHGIIMRTWKHGCAPEGESPRCGRKQGSYCPQRWGGGFVMGPPKNRAGVRENILPEPLIQMFKEHKVRQRRRQLEAGREWVGAVDAEGKSWDLVFTDRRGRLVRPNDDWRAWRAFTSKHGLEGMRVHDARHTAATLLLAMGVAPQVTMDILGWLPPEMLRRYQHVLDDMRSDAAEKVSTALFG</sequence>
<dbReference type="InterPro" id="IPR011010">
    <property type="entry name" value="DNA_brk_join_enz"/>
</dbReference>
<name>A0A1Y1RQM4_9MICC</name>
<evidence type="ECO:0000259" key="6">
    <source>
        <dbReference type="PROSITE" id="PS51898"/>
    </source>
</evidence>
<proteinExistence type="inferred from homology"/>
<dbReference type="InterPro" id="IPR050090">
    <property type="entry name" value="Tyrosine_recombinase_XerCD"/>
</dbReference>
<dbReference type="OrthoDB" id="4326943at2"/>
<dbReference type="Gene3D" id="1.10.150.130">
    <property type="match status" value="1"/>
</dbReference>
<organism evidence="8 9">
    <name type="scientific">Rothia nasimurium</name>
    <dbReference type="NCBI Taxonomy" id="85336"/>
    <lineage>
        <taxon>Bacteria</taxon>
        <taxon>Bacillati</taxon>
        <taxon>Actinomycetota</taxon>
        <taxon>Actinomycetes</taxon>
        <taxon>Micrococcales</taxon>
        <taxon>Micrococcaceae</taxon>
        <taxon>Rothia</taxon>
    </lineage>
</organism>
<dbReference type="PROSITE" id="PS51898">
    <property type="entry name" value="TYR_RECOMBINASE"/>
    <property type="match status" value="1"/>
</dbReference>
<dbReference type="GO" id="GO:0006310">
    <property type="term" value="P:DNA recombination"/>
    <property type="evidence" value="ECO:0007669"/>
    <property type="project" value="UniProtKB-KW"/>
</dbReference>
<dbReference type="SUPFAM" id="SSF56349">
    <property type="entry name" value="DNA breaking-rejoining enzymes"/>
    <property type="match status" value="1"/>
</dbReference>
<feature type="domain" description="Tyr recombinase" evidence="6">
    <location>
        <begin position="175"/>
        <end position="407"/>
    </location>
</feature>
<dbReference type="Pfam" id="PF14659">
    <property type="entry name" value="Phage_int_SAM_3"/>
    <property type="match status" value="1"/>
</dbReference>
<evidence type="ECO:0000256" key="4">
    <source>
        <dbReference type="ARBA" id="ARBA00023172"/>
    </source>
</evidence>
<comment type="similarity">
    <text evidence="1">Belongs to the 'phage' integrase family.</text>
</comment>
<keyword evidence="2" id="KW-0229">DNA integration</keyword>
<evidence type="ECO:0000256" key="3">
    <source>
        <dbReference type="ARBA" id="ARBA00023125"/>
    </source>
</evidence>
<accession>A0A1Y1RQM4</accession>
<evidence type="ECO:0000259" key="7">
    <source>
        <dbReference type="PROSITE" id="PS51900"/>
    </source>
</evidence>
<comment type="caution">
    <text evidence="8">The sequence shown here is derived from an EMBL/GenBank/DDBJ whole genome shotgun (WGS) entry which is preliminary data.</text>
</comment>
<gene>
    <name evidence="8" type="ORF">A7979_00750</name>
</gene>
<dbReference type="GO" id="GO:0003677">
    <property type="term" value="F:DNA binding"/>
    <property type="evidence" value="ECO:0007669"/>
    <property type="project" value="UniProtKB-UniRule"/>
</dbReference>
<dbReference type="GO" id="GO:0015074">
    <property type="term" value="P:DNA integration"/>
    <property type="evidence" value="ECO:0007669"/>
    <property type="project" value="UniProtKB-KW"/>
</dbReference>
<dbReference type="AlphaFoldDB" id="A0A1Y1RQM4"/>
<dbReference type="InterPro" id="IPR004107">
    <property type="entry name" value="Integrase_SAM-like_N"/>
</dbReference>
<dbReference type="PROSITE" id="PS51900">
    <property type="entry name" value="CB"/>
    <property type="match status" value="1"/>
</dbReference>